<dbReference type="Proteomes" id="UP000325684">
    <property type="component" value="Unassembled WGS sequence"/>
</dbReference>
<protein>
    <submittedName>
        <fullName evidence="4">MBL fold metallo-hydrolase</fullName>
    </submittedName>
</protein>
<dbReference type="Gene3D" id="3.60.15.10">
    <property type="entry name" value="Ribonuclease Z/Hydroxyacylglutathione hydrolase-like"/>
    <property type="match status" value="1"/>
</dbReference>
<dbReference type="InterPro" id="IPR050698">
    <property type="entry name" value="MBL"/>
</dbReference>
<dbReference type="Pfam" id="PF00753">
    <property type="entry name" value="Lactamase_B"/>
    <property type="match status" value="1"/>
</dbReference>
<dbReference type="EMBL" id="VCMV01000012">
    <property type="protein sequence ID" value="KAB0267833.1"/>
    <property type="molecule type" value="Genomic_DNA"/>
</dbReference>
<dbReference type="InterPro" id="IPR001279">
    <property type="entry name" value="Metallo-B-lactamas"/>
</dbReference>
<dbReference type="InterPro" id="IPR011108">
    <property type="entry name" value="RMMBL"/>
</dbReference>
<dbReference type="PANTHER" id="PTHR11203">
    <property type="entry name" value="CLEAVAGE AND POLYADENYLATION SPECIFICITY FACTOR FAMILY MEMBER"/>
    <property type="match status" value="1"/>
</dbReference>
<dbReference type="PANTHER" id="PTHR11203:SF37">
    <property type="entry name" value="INTEGRATOR COMPLEX SUBUNIT 11"/>
    <property type="match status" value="1"/>
</dbReference>
<evidence type="ECO:0000313" key="4">
    <source>
        <dbReference type="EMBL" id="KAB0267833.1"/>
    </source>
</evidence>
<dbReference type="GO" id="GO:0004521">
    <property type="term" value="F:RNA endonuclease activity"/>
    <property type="evidence" value="ECO:0007669"/>
    <property type="project" value="TreeGrafter"/>
</dbReference>
<dbReference type="CDD" id="cd16295">
    <property type="entry name" value="TTHA0252-CPSF-like_MBL-fold"/>
    <property type="match status" value="1"/>
</dbReference>
<name>A0A5N3PDQ6_9HYPH</name>
<comment type="caution">
    <text evidence="4">The sequence shown here is derived from an EMBL/GenBank/DDBJ whole genome shotgun (WGS) entry which is preliminary data.</text>
</comment>
<reference evidence="4 5" key="1">
    <citation type="journal article" date="2019" name="Microorganisms">
        <title>Genome Insights into the Novel Species Microvirga brassicacearum, a Rapeseed Endophyte with Biotechnological Potential.</title>
        <authorList>
            <person name="Jimenez-Gomez A."/>
            <person name="Saati-Santamaria Z."/>
            <person name="Igual J.M."/>
            <person name="Rivas R."/>
            <person name="Mateos P.F."/>
            <person name="Garcia-Fraile P."/>
        </authorList>
    </citation>
    <scope>NUCLEOTIDE SEQUENCE [LARGE SCALE GENOMIC DNA]</scope>
    <source>
        <strain evidence="4 5">CDVBN77</strain>
    </source>
</reference>
<evidence type="ECO:0000259" key="2">
    <source>
        <dbReference type="SMART" id="SM00849"/>
    </source>
</evidence>
<evidence type="ECO:0000313" key="5">
    <source>
        <dbReference type="Proteomes" id="UP000325684"/>
    </source>
</evidence>
<proteinExistence type="predicted"/>
<sequence length="560" mass="62447">MLTIPSPWRRDRFASGPAHFAASQARISRECILSLRLHFYGAAGAVTGSCFMLETSAVRVLVDCGMFQGSKSERELNYRHFPFRAAGISALCLTHAHIDHSGLIPKLVKAGFDGPIYATEATADLASIMLPDSGHIQEMEVENLNRRNSRRTRPAVFPIYTAEEAAASLSTFRSVPYGQWEAIAPGFRARYWNAGHLLGSASIEIEVTSEGGEKPIRLLFSGDIGPDHKLLQPGPDGPPDFDYVILESTYGDTDRAGMTIERRRRMLRDEVRAATRPSGVLLIPSFAVERTQELLVDLMKLMDAGELPDIPVFIDSPLASKASAIFKRHAGELREGQDLVRALESRWVRFTESVDESKAIDRIHSFHIIIAASGMCDAGRIRHHLKAWLWREDATVLFVGYQAQGTLGRILQEGVSRIRLRGEEIRVRARLRTLDLYSGHADAPELLAWLKDRLPVRRGVFLVHGEAPALNALRASMPDVVPAHRTIIASLDEIYELSGEAAVLIEDQERRLSPQSVGHRDWHNDFSELLLDLNAAIERAADRKAKEAIIRRVRRALETE</sequence>
<dbReference type="OrthoDB" id="9803916at2"/>
<organism evidence="4 5">
    <name type="scientific">Microvirga brassicacearum</name>
    <dbReference type="NCBI Taxonomy" id="2580413"/>
    <lineage>
        <taxon>Bacteria</taxon>
        <taxon>Pseudomonadati</taxon>
        <taxon>Pseudomonadota</taxon>
        <taxon>Alphaproteobacteria</taxon>
        <taxon>Hyphomicrobiales</taxon>
        <taxon>Methylobacteriaceae</taxon>
        <taxon>Microvirga</taxon>
    </lineage>
</organism>
<keyword evidence="5" id="KW-1185">Reference proteome</keyword>
<keyword evidence="1 4" id="KW-0378">Hydrolase</keyword>
<dbReference type="InterPro" id="IPR022712">
    <property type="entry name" value="Beta_Casp"/>
</dbReference>
<accession>A0A5N3PDQ6</accession>
<gene>
    <name evidence="4" type="ORF">FEZ63_07410</name>
</gene>
<evidence type="ECO:0000256" key="1">
    <source>
        <dbReference type="ARBA" id="ARBA00022801"/>
    </source>
</evidence>
<dbReference type="Pfam" id="PF07521">
    <property type="entry name" value="RMMBL"/>
    <property type="match status" value="1"/>
</dbReference>
<feature type="domain" description="Metallo-beta-lactamase" evidence="2">
    <location>
        <begin position="47"/>
        <end position="279"/>
    </location>
</feature>
<dbReference type="Gene3D" id="3.40.50.10890">
    <property type="match status" value="1"/>
</dbReference>
<dbReference type="InterPro" id="IPR036866">
    <property type="entry name" value="RibonucZ/Hydroxyglut_hydro"/>
</dbReference>
<dbReference type="SMART" id="SM01027">
    <property type="entry name" value="Beta-Casp"/>
    <property type="match status" value="1"/>
</dbReference>
<feature type="domain" description="Beta-Casp" evidence="3">
    <location>
        <begin position="291"/>
        <end position="411"/>
    </location>
</feature>
<dbReference type="GO" id="GO:0016787">
    <property type="term" value="F:hydrolase activity"/>
    <property type="evidence" value="ECO:0007669"/>
    <property type="project" value="UniProtKB-KW"/>
</dbReference>
<evidence type="ECO:0000259" key="3">
    <source>
        <dbReference type="SMART" id="SM01027"/>
    </source>
</evidence>
<dbReference type="SMART" id="SM00849">
    <property type="entry name" value="Lactamase_B"/>
    <property type="match status" value="1"/>
</dbReference>
<dbReference type="AlphaFoldDB" id="A0A5N3PDQ6"/>
<dbReference type="Pfam" id="PF10996">
    <property type="entry name" value="Beta-Casp"/>
    <property type="match status" value="1"/>
</dbReference>
<dbReference type="SUPFAM" id="SSF56281">
    <property type="entry name" value="Metallo-hydrolase/oxidoreductase"/>
    <property type="match status" value="1"/>
</dbReference>